<keyword evidence="9" id="KW-0687">Ribonucleoprotein</keyword>
<name>A0A8H3HQ72_9AGAM</name>
<evidence type="ECO:0000256" key="4">
    <source>
        <dbReference type="ARBA" id="ARBA00022728"/>
    </source>
</evidence>
<evidence type="ECO:0000256" key="7">
    <source>
        <dbReference type="ARBA" id="ARBA00023187"/>
    </source>
</evidence>
<feature type="domain" description="RRM" evidence="12">
    <location>
        <begin position="52"/>
        <end position="131"/>
    </location>
</feature>
<dbReference type="SUPFAM" id="SSF54928">
    <property type="entry name" value="RNA-binding domain, RBD"/>
    <property type="match status" value="2"/>
</dbReference>
<protein>
    <recommendedName>
        <fullName evidence="12">RRM domain-containing protein</fullName>
    </recommendedName>
</protein>
<feature type="compositionally biased region" description="Low complexity" evidence="11">
    <location>
        <begin position="180"/>
        <end position="194"/>
    </location>
</feature>
<evidence type="ECO:0000256" key="10">
    <source>
        <dbReference type="PROSITE-ProRule" id="PRU00176"/>
    </source>
</evidence>
<evidence type="ECO:0000256" key="11">
    <source>
        <dbReference type="SAM" id="MobiDB-lite"/>
    </source>
</evidence>
<gene>
    <name evidence="13" type="ORF">RDB_LOCUS182727</name>
</gene>
<sequence length="285" mass="31722">MAEIAQPPAIPGQTFVPPNGPPNPMEIDGAVTQAPVPPAIVPETGLPVDATETLYIQNLNEKVKIEQMKSTLRSLFKGYGKILDVVAHGNLRMRGQAFVSFESKEVAAKALKEVKNFPLYAKPMQISFAKTRSDAVVKELDPQHFDQHHSARVTAKPWYVSLGRKRWDNPHQRKRKAKRVAAADATNSAATATAPRRPVVQMPDEYLPPNKILFLQNLPTDVHQEQLLALFGQYPGLAEVRMIPTKKDIAFVEFVDEATSTVAKEALHNYKLDGENKIKITFARK</sequence>
<feature type="region of interest" description="Disordered" evidence="11">
    <location>
        <begin position="169"/>
        <end position="195"/>
    </location>
</feature>
<dbReference type="GO" id="GO:0030532">
    <property type="term" value="C:small nuclear ribonucleoprotein complex"/>
    <property type="evidence" value="ECO:0007669"/>
    <property type="project" value="UniProtKB-ARBA"/>
</dbReference>
<comment type="caution">
    <text evidence="13">The sequence shown here is derived from an EMBL/GenBank/DDBJ whole genome shotgun (WGS) entry which is preliminary data.</text>
</comment>
<proteinExistence type="inferred from homology"/>
<dbReference type="PANTHER" id="PTHR10501">
    <property type="entry name" value="U1 SMALL NUCLEAR RIBONUCLEOPROTEIN A/U2 SMALL NUCLEAR RIBONUCLEOPROTEIN B"/>
    <property type="match status" value="1"/>
</dbReference>
<evidence type="ECO:0000256" key="5">
    <source>
        <dbReference type="ARBA" id="ARBA00022737"/>
    </source>
</evidence>
<dbReference type="Proteomes" id="UP000663853">
    <property type="component" value="Unassembled WGS sequence"/>
</dbReference>
<reference evidence="13" key="1">
    <citation type="submission" date="2021-01" db="EMBL/GenBank/DDBJ databases">
        <authorList>
            <person name="Kaushik A."/>
        </authorList>
    </citation>
    <scope>NUCLEOTIDE SEQUENCE</scope>
    <source>
        <strain evidence="13">AG6-10EEA</strain>
    </source>
</reference>
<dbReference type="InterPro" id="IPR000504">
    <property type="entry name" value="RRM_dom"/>
</dbReference>
<dbReference type="AlphaFoldDB" id="A0A8H3HQ72"/>
<dbReference type="InterPro" id="IPR035979">
    <property type="entry name" value="RBD_domain_sf"/>
</dbReference>
<evidence type="ECO:0000256" key="1">
    <source>
        <dbReference type="ARBA" id="ARBA00004123"/>
    </source>
</evidence>
<dbReference type="SMART" id="SM00360">
    <property type="entry name" value="RRM"/>
    <property type="match status" value="2"/>
</dbReference>
<dbReference type="FunFam" id="3.30.70.330:FF:000029">
    <property type="entry name" value="U2 small nuclear ribonucleoprotein B"/>
    <property type="match status" value="1"/>
</dbReference>
<feature type="domain" description="RRM" evidence="12">
    <location>
        <begin position="211"/>
        <end position="285"/>
    </location>
</feature>
<organism evidence="13 14">
    <name type="scientific">Rhizoctonia solani</name>
    <dbReference type="NCBI Taxonomy" id="456999"/>
    <lineage>
        <taxon>Eukaryota</taxon>
        <taxon>Fungi</taxon>
        <taxon>Dikarya</taxon>
        <taxon>Basidiomycota</taxon>
        <taxon>Agaricomycotina</taxon>
        <taxon>Agaricomycetes</taxon>
        <taxon>Cantharellales</taxon>
        <taxon>Ceratobasidiaceae</taxon>
        <taxon>Rhizoctonia</taxon>
    </lineage>
</organism>
<accession>A0A8H3HQ72</accession>
<dbReference type="PROSITE" id="PS50102">
    <property type="entry name" value="RRM"/>
    <property type="match status" value="2"/>
</dbReference>
<dbReference type="GO" id="GO:0003723">
    <property type="term" value="F:RNA binding"/>
    <property type="evidence" value="ECO:0007669"/>
    <property type="project" value="UniProtKB-UniRule"/>
</dbReference>
<evidence type="ECO:0000256" key="8">
    <source>
        <dbReference type="ARBA" id="ARBA00023242"/>
    </source>
</evidence>
<dbReference type="FunFam" id="3.30.70.330:FF:000039">
    <property type="entry name" value="U1 small nuclear ribonucleoprotein A"/>
    <property type="match status" value="1"/>
</dbReference>
<dbReference type="Gene3D" id="3.30.70.330">
    <property type="match status" value="2"/>
</dbReference>
<dbReference type="CDD" id="cd12246">
    <property type="entry name" value="RRM1_U1A_like"/>
    <property type="match status" value="1"/>
</dbReference>
<dbReference type="InterPro" id="IPR012677">
    <property type="entry name" value="Nucleotide-bd_a/b_plait_sf"/>
</dbReference>
<evidence type="ECO:0000259" key="12">
    <source>
        <dbReference type="PROSITE" id="PS50102"/>
    </source>
</evidence>
<keyword evidence="7" id="KW-0508">mRNA splicing</keyword>
<keyword evidence="8" id="KW-0539">Nucleus</keyword>
<dbReference type="GO" id="GO:0006397">
    <property type="term" value="P:mRNA processing"/>
    <property type="evidence" value="ECO:0007669"/>
    <property type="project" value="UniProtKB-KW"/>
</dbReference>
<dbReference type="GO" id="GO:0005681">
    <property type="term" value="C:spliceosomal complex"/>
    <property type="evidence" value="ECO:0007669"/>
    <property type="project" value="UniProtKB-KW"/>
</dbReference>
<evidence type="ECO:0000256" key="6">
    <source>
        <dbReference type="ARBA" id="ARBA00022884"/>
    </source>
</evidence>
<evidence type="ECO:0000313" key="14">
    <source>
        <dbReference type="Proteomes" id="UP000663853"/>
    </source>
</evidence>
<evidence type="ECO:0000256" key="9">
    <source>
        <dbReference type="ARBA" id="ARBA00023274"/>
    </source>
</evidence>
<dbReference type="CDD" id="cd12247">
    <property type="entry name" value="RRM2_U1A_like"/>
    <property type="match status" value="1"/>
</dbReference>
<comment type="similarity">
    <text evidence="2">Belongs to the RRM U1 A/B'' family.</text>
</comment>
<evidence type="ECO:0000313" key="13">
    <source>
        <dbReference type="EMBL" id="CAE6537079.1"/>
    </source>
</evidence>
<keyword evidence="3" id="KW-0507">mRNA processing</keyword>
<dbReference type="EMBL" id="CAJMXA010004209">
    <property type="protein sequence ID" value="CAE6537079.1"/>
    <property type="molecule type" value="Genomic_DNA"/>
</dbReference>
<dbReference type="GO" id="GO:0008380">
    <property type="term" value="P:RNA splicing"/>
    <property type="evidence" value="ECO:0007669"/>
    <property type="project" value="UniProtKB-KW"/>
</dbReference>
<keyword evidence="6 10" id="KW-0694">RNA-binding</keyword>
<keyword evidence="4" id="KW-0747">Spliceosome</keyword>
<evidence type="ECO:0000256" key="2">
    <source>
        <dbReference type="ARBA" id="ARBA00007243"/>
    </source>
</evidence>
<evidence type="ECO:0000256" key="3">
    <source>
        <dbReference type="ARBA" id="ARBA00022664"/>
    </source>
</evidence>
<feature type="region of interest" description="Disordered" evidence="11">
    <location>
        <begin position="1"/>
        <end position="27"/>
    </location>
</feature>
<keyword evidence="5" id="KW-0677">Repeat</keyword>
<dbReference type="Pfam" id="PF00076">
    <property type="entry name" value="RRM_1"/>
    <property type="match status" value="2"/>
</dbReference>
<comment type="subcellular location">
    <subcellularLocation>
        <location evidence="1">Nucleus</location>
    </subcellularLocation>
</comment>